<protein>
    <submittedName>
        <fullName evidence="9">NLP/P60 protein</fullName>
    </submittedName>
</protein>
<evidence type="ECO:0000256" key="2">
    <source>
        <dbReference type="ARBA" id="ARBA00022670"/>
    </source>
</evidence>
<feature type="compositionally biased region" description="Low complexity" evidence="5">
    <location>
        <begin position="192"/>
        <end position="205"/>
    </location>
</feature>
<dbReference type="PROSITE" id="PS51935">
    <property type="entry name" value="NLPC_P60"/>
    <property type="match status" value="1"/>
</dbReference>
<accession>D5WSV4</accession>
<proteinExistence type="inferred from homology"/>
<keyword evidence="3" id="KW-0378">Hydrolase</keyword>
<feature type="signal peptide" evidence="6">
    <location>
        <begin position="1"/>
        <end position="28"/>
    </location>
</feature>
<reference evidence="9 10" key="1">
    <citation type="journal article" date="2011" name="Stand. Genomic Sci.">
        <title>Complete genome sequence of the thermophilic, hydrogen-oxidizing Bacillus tusciae type strain (T2) and reclassification in the new genus, Kyrpidia gen. nov. as Kyrpidia tusciae comb. nov. and emendation of the family Alicyclobacillaceae da Costa and Rainey, 2010.</title>
        <authorList>
            <person name="Klenk H.P."/>
            <person name="Lapidus A."/>
            <person name="Chertkov O."/>
            <person name="Copeland A."/>
            <person name="Del Rio T.G."/>
            <person name="Nolan M."/>
            <person name="Lucas S."/>
            <person name="Chen F."/>
            <person name="Tice H."/>
            <person name="Cheng J.F."/>
            <person name="Han C."/>
            <person name="Bruce D."/>
            <person name="Goodwin L."/>
            <person name="Pitluck S."/>
            <person name="Pati A."/>
            <person name="Ivanova N."/>
            <person name="Mavromatis K."/>
            <person name="Daum C."/>
            <person name="Chen A."/>
            <person name="Palaniappan K."/>
            <person name="Chang Y.J."/>
            <person name="Land M."/>
            <person name="Hauser L."/>
            <person name="Jeffries C.D."/>
            <person name="Detter J.C."/>
            <person name="Rohde M."/>
            <person name="Abt B."/>
            <person name="Pukall R."/>
            <person name="Goker M."/>
            <person name="Bristow J."/>
            <person name="Markowitz V."/>
            <person name="Hugenholtz P."/>
            <person name="Eisen J.A."/>
        </authorList>
    </citation>
    <scope>NUCLEOTIDE SEQUENCE [LARGE SCALE GENOMIC DNA]</scope>
    <source>
        <strain evidence="9 10">DSM 2912</strain>
    </source>
</reference>
<dbReference type="SUPFAM" id="SSF54001">
    <property type="entry name" value="Cysteine proteinases"/>
    <property type="match status" value="1"/>
</dbReference>
<dbReference type="GO" id="GO:0008234">
    <property type="term" value="F:cysteine-type peptidase activity"/>
    <property type="evidence" value="ECO:0007669"/>
    <property type="project" value="UniProtKB-KW"/>
</dbReference>
<dbReference type="PROSITE" id="PS51781">
    <property type="entry name" value="SH3B"/>
    <property type="match status" value="1"/>
</dbReference>
<dbReference type="eggNOG" id="COG0791">
    <property type="taxonomic scope" value="Bacteria"/>
</dbReference>
<dbReference type="Pfam" id="PF08239">
    <property type="entry name" value="SH3_3"/>
    <property type="match status" value="1"/>
</dbReference>
<dbReference type="Gene3D" id="3.90.1720.10">
    <property type="entry name" value="endopeptidase domain like (from Nostoc punctiforme)"/>
    <property type="match status" value="1"/>
</dbReference>
<keyword evidence="6" id="KW-0732">Signal</keyword>
<feature type="region of interest" description="Disordered" evidence="5">
    <location>
        <begin position="189"/>
        <end position="227"/>
    </location>
</feature>
<feature type="chain" id="PRO_5003079514" evidence="6">
    <location>
        <begin position="29"/>
        <end position="291"/>
    </location>
</feature>
<dbReference type="HOGENOM" id="CLU_955749_0_0_9"/>
<evidence type="ECO:0000256" key="1">
    <source>
        <dbReference type="ARBA" id="ARBA00007074"/>
    </source>
</evidence>
<sequence length="291" mass="31533">MYRNHVKLALVAVLFGTSLVAGVPGVLAQDTAPVGGHVAHPAHYADPLVQKVIDTAETQIGTPYKWGTNKLRGDSTFDCSNFTQYVYQTAVGYRFSSSSKKQGDLNQYRDWGVYYNIRDIKAGDLLFFSTSDSGGKVGHVGIALQDGTLKIIHTYSPKVPLGEYDYTNNKWWTSHFLYARRPLNHVRAAENPGVPSTPSTSVQSPPAAPVTDSPGSTVASAPSGATDRVTPVKGWVSVRSAPSTSAPKVAVLHLGESAERLATVNDWWYKVRLSDGTVGYLTSSPRYVQTQ</sequence>
<dbReference type="KEGG" id="bts:Btus_2460"/>
<evidence type="ECO:0000256" key="5">
    <source>
        <dbReference type="SAM" id="MobiDB-lite"/>
    </source>
</evidence>
<evidence type="ECO:0000256" key="6">
    <source>
        <dbReference type="SAM" id="SignalP"/>
    </source>
</evidence>
<evidence type="ECO:0000313" key="10">
    <source>
        <dbReference type="Proteomes" id="UP000002368"/>
    </source>
</evidence>
<evidence type="ECO:0000256" key="4">
    <source>
        <dbReference type="ARBA" id="ARBA00022807"/>
    </source>
</evidence>
<evidence type="ECO:0000313" key="9">
    <source>
        <dbReference type="EMBL" id="ADG07123.1"/>
    </source>
</evidence>
<dbReference type="PANTHER" id="PTHR47053">
    <property type="entry name" value="MUREIN DD-ENDOPEPTIDASE MEPH-RELATED"/>
    <property type="match status" value="1"/>
</dbReference>
<keyword evidence="10" id="KW-1185">Reference proteome</keyword>
<dbReference type="InterPro" id="IPR003646">
    <property type="entry name" value="SH3-like_bac-type"/>
</dbReference>
<dbReference type="AlphaFoldDB" id="D5WSV4"/>
<dbReference type="InterPro" id="IPR051202">
    <property type="entry name" value="Peptidase_C40"/>
</dbReference>
<name>D5WSV4_KYRT2</name>
<dbReference type="SMART" id="SM00287">
    <property type="entry name" value="SH3b"/>
    <property type="match status" value="1"/>
</dbReference>
<dbReference type="Proteomes" id="UP000002368">
    <property type="component" value="Chromosome"/>
</dbReference>
<feature type="domain" description="NlpC/P60" evidence="8">
    <location>
        <begin position="46"/>
        <end position="183"/>
    </location>
</feature>
<dbReference type="Pfam" id="PF00877">
    <property type="entry name" value="NLPC_P60"/>
    <property type="match status" value="1"/>
</dbReference>
<evidence type="ECO:0000256" key="3">
    <source>
        <dbReference type="ARBA" id="ARBA00022801"/>
    </source>
</evidence>
<evidence type="ECO:0000259" key="8">
    <source>
        <dbReference type="PROSITE" id="PS51935"/>
    </source>
</evidence>
<dbReference type="PANTHER" id="PTHR47053:SF1">
    <property type="entry name" value="MUREIN DD-ENDOPEPTIDASE MEPH-RELATED"/>
    <property type="match status" value="1"/>
</dbReference>
<organism evidence="9 10">
    <name type="scientific">Kyrpidia tusciae (strain DSM 2912 / NBRC 15312 / T2)</name>
    <name type="common">Bacillus tusciae</name>
    <dbReference type="NCBI Taxonomy" id="562970"/>
    <lineage>
        <taxon>Bacteria</taxon>
        <taxon>Bacillati</taxon>
        <taxon>Bacillota</taxon>
        <taxon>Bacilli</taxon>
        <taxon>Bacillales</taxon>
        <taxon>Alicyclobacillaceae</taxon>
        <taxon>Kyrpidia</taxon>
    </lineage>
</organism>
<evidence type="ECO:0000259" key="7">
    <source>
        <dbReference type="PROSITE" id="PS51781"/>
    </source>
</evidence>
<keyword evidence="4" id="KW-0788">Thiol protease</keyword>
<dbReference type="GO" id="GO:0006508">
    <property type="term" value="P:proteolysis"/>
    <property type="evidence" value="ECO:0007669"/>
    <property type="project" value="UniProtKB-KW"/>
</dbReference>
<dbReference type="Gene3D" id="2.30.30.40">
    <property type="entry name" value="SH3 Domains"/>
    <property type="match status" value="1"/>
</dbReference>
<dbReference type="InterPro" id="IPR038765">
    <property type="entry name" value="Papain-like_cys_pep_sf"/>
</dbReference>
<dbReference type="eggNOG" id="COG3103">
    <property type="taxonomic scope" value="Bacteria"/>
</dbReference>
<dbReference type="RefSeq" id="WP_013076406.1">
    <property type="nucleotide sequence ID" value="NC_014098.1"/>
</dbReference>
<gene>
    <name evidence="9" type="ordered locus">Btus_2460</name>
</gene>
<comment type="similarity">
    <text evidence="1">Belongs to the peptidase C40 family.</text>
</comment>
<feature type="domain" description="SH3b" evidence="7">
    <location>
        <begin position="224"/>
        <end position="291"/>
    </location>
</feature>
<dbReference type="EMBL" id="CP002017">
    <property type="protein sequence ID" value="ADG07123.1"/>
    <property type="molecule type" value="Genomic_DNA"/>
</dbReference>
<dbReference type="InterPro" id="IPR000064">
    <property type="entry name" value="NLP_P60_dom"/>
</dbReference>
<keyword evidence="2" id="KW-0645">Protease</keyword>